<dbReference type="OrthoDB" id="9792935at2"/>
<dbReference type="PANTHER" id="PTHR43249">
    <property type="entry name" value="UDP-N-ACETYL-2-AMINO-2-DEOXY-D-GLUCURONATE OXIDASE"/>
    <property type="match status" value="1"/>
</dbReference>
<dbReference type="Pfam" id="PF01408">
    <property type="entry name" value="GFO_IDH_MocA"/>
    <property type="match status" value="1"/>
</dbReference>
<dbReference type="RefSeq" id="WP_132938737.1">
    <property type="nucleotide sequence ID" value="NZ_CP119676.1"/>
</dbReference>
<accession>A0A4R3JCT6</accession>
<organism evidence="2 3">
    <name type="scientific">Varunaivibrio sulfuroxidans</name>
    <dbReference type="NCBI Taxonomy" id="1773489"/>
    <lineage>
        <taxon>Bacteria</taxon>
        <taxon>Pseudomonadati</taxon>
        <taxon>Pseudomonadota</taxon>
        <taxon>Alphaproteobacteria</taxon>
        <taxon>Rhodospirillales</taxon>
        <taxon>Magnetovibrionaceae</taxon>
        <taxon>Varunaivibrio</taxon>
    </lineage>
</organism>
<gene>
    <name evidence="2" type="ORF">EDD55_10487</name>
</gene>
<dbReference type="SUPFAM" id="SSF51735">
    <property type="entry name" value="NAD(P)-binding Rossmann-fold domains"/>
    <property type="match status" value="1"/>
</dbReference>
<dbReference type="EMBL" id="SLZW01000004">
    <property type="protein sequence ID" value="TCS62996.1"/>
    <property type="molecule type" value="Genomic_DNA"/>
</dbReference>
<reference evidence="2 3" key="1">
    <citation type="submission" date="2019-03" db="EMBL/GenBank/DDBJ databases">
        <title>Genomic Encyclopedia of Type Strains, Phase IV (KMG-IV): sequencing the most valuable type-strain genomes for metagenomic binning, comparative biology and taxonomic classification.</title>
        <authorList>
            <person name="Goeker M."/>
        </authorList>
    </citation>
    <scope>NUCLEOTIDE SEQUENCE [LARGE SCALE GENOMIC DNA]</scope>
    <source>
        <strain evidence="2 3">DSM 101688</strain>
    </source>
</reference>
<comment type="caution">
    <text evidence="2">The sequence shown here is derived from an EMBL/GenBank/DDBJ whole genome shotgun (WGS) entry which is preliminary data.</text>
</comment>
<dbReference type="AlphaFoldDB" id="A0A4R3JCT6"/>
<dbReference type="Gene3D" id="3.40.50.720">
    <property type="entry name" value="NAD(P)-binding Rossmann-like Domain"/>
    <property type="match status" value="1"/>
</dbReference>
<dbReference type="PANTHER" id="PTHR43249:SF1">
    <property type="entry name" value="D-GLUCOSIDE 3-DEHYDROGENASE"/>
    <property type="match status" value="1"/>
</dbReference>
<dbReference type="InterPro" id="IPR052515">
    <property type="entry name" value="Gfo/Idh/MocA_Oxidoreductase"/>
</dbReference>
<dbReference type="SUPFAM" id="SSF55347">
    <property type="entry name" value="Glyceraldehyde-3-phosphate dehydrogenase-like, C-terminal domain"/>
    <property type="match status" value="1"/>
</dbReference>
<dbReference type="Proteomes" id="UP000295304">
    <property type="component" value="Unassembled WGS sequence"/>
</dbReference>
<evidence type="ECO:0000313" key="3">
    <source>
        <dbReference type="Proteomes" id="UP000295304"/>
    </source>
</evidence>
<protein>
    <submittedName>
        <fullName evidence="2">Putative dehydrogenase</fullName>
    </submittedName>
</protein>
<dbReference type="GO" id="GO:0000166">
    <property type="term" value="F:nucleotide binding"/>
    <property type="evidence" value="ECO:0007669"/>
    <property type="project" value="InterPro"/>
</dbReference>
<proteinExistence type="predicted"/>
<keyword evidence="3" id="KW-1185">Reference proteome</keyword>
<evidence type="ECO:0000313" key="2">
    <source>
        <dbReference type="EMBL" id="TCS62996.1"/>
    </source>
</evidence>
<dbReference type="Gene3D" id="3.30.360.10">
    <property type="entry name" value="Dihydrodipicolinate Reductase, domain 2"/>
    <property type="match status" value="1"/>
</dbReference>
<dbReference type="InterPro" id="IPR036291">
    <property type="entry name" value="NAD(P)-bd_dom_sf"/>
</dbReference>
<dbReference type="InterPro" id="IPR000683">
    <property type="entry name" value="Gfo/Idh/MocA-like_OxRdtase_N"/>
</dbReference>
<sequence length="351" mass="37637">MSGSDATSGGDKPPVLRALIVGCGAVAGGYDEDGPSDGGILTHAGAYRAHPEFDVVACVEPDSARRRAFMDYWAVPHGFATLDDYAQSAVRADVASVCAPTALHESMLMGLLDIGVTAVLCEKPLCADIADSRRVVDAYRDAGVGLLVNYLRRWTPGIVDLKKEIVAGRWGALQNAVGSYNKGILNCGSHMIDLLHFLIGPMTPRAVLRARAGLGPHDPTLDARLDAPGGAPVYLIGSDHRYFFTFELELTFENGRVAFEDLGRAVRVRTLSEDREFPQRRTLQRGAWRETGLGEAMARTVDNLYRHVRAAAPVACDGAAALDAETVCHRLIAMARGDKISGLEIGPGNRA</sequence>
<feature type="domain" description="Gfo/Idh/MocA-like oxidoreductase N-terminal" evidence="1">
    <location>
        <begin position="42"/>
        <end position="150"/>
    </location>
</feature>
<name>A0A4R3JCT6_9PROT</name>
<evidence type="ECO:0000259" key="1">
    <source>
        <dbReference type="Pfam" id="PF01408"/>
    </source>
</evidence>